<evidence type="ECO:0000313" key="3">
    <source>
        <dbReference type="Proteomes" id="UP001459277"/>
    </source>
</evidence>
<evidence type="ECO:0008006" key="4">
    <source>
        <dbReference type="Google" id="ProtNLM"/>
    </source>
</evidence>
<protein>
    <recommendedName>
        <fullName evidence="4">Ubiquitin-like protease family profile domain-containing protein</fullName>
    </recommendedName>
</protein>
<gene>
    <name evidence="2" type="ORF">SO802_018994</name>
</gene>
<dbReference type="AlphaFoldDB" id="A0AAW2CMD8"/>
<evidence type="ECO:0000256" key="1">
    <source>
        <dbReference type="ARBA" id="ARBA00022807"/>
    </source>
</evidence>
<accession>A0AAW2CMD8</accession>
<dbReference type="SUPFAM" id="SSF54001">
    <property type="entry name" value="Cysteine proteinases"/>
    <property type="match status" value="1"/>
</dbReference>
<evidence type="ECO:0000313" key="2">
    <source>
        <dbReference type="EMBL" id="KAK9999391.1"/>
    </source>
</evidence>
<dbReference type="GO" id="GO:0019784">
    <property type="term" value="F:deNEDDylase activity"/>
    <property type="evidence" value="ECO:0007669"/>
    <property type="project" value="InterPro"/>
</dbReference>
<dbReference type="InterPro" id="IPR044613">
    <property type="entry name" value="Nep1/2-like"/>
</dbReference>
<keyword evidence="1" id="KW-0788">Thiol protease</keyword>
<keyword evidence="1" id="KW-0645">Protease</keyword>
<dbReference type="GO" id="GO:0008234">
    <property type="term" value="F:cysteine-type peptidase activity"/>
    <property type="evidence" value="ECO:0007669"/>
    <property type="project" value="UniProtKB-KW"/>
</dbReference>
<dbReference type="Proteomes" id="UP001459277">
    <property type="component" value="Unassembled WGS sequence"/>
</dbReference>
<reference evidence="2 3" key="1">
    <citation type="submission" date="2024-01" db="EMBL/GenBank/DDBJ databases">
        <title>A telomere-to-telomere, gap-free genome of sweet tea (Lithocarpus litseifolius).</title>
        <authorList>
            <person name="Zhou J."/>
        </authorList>
    </citation>
    <scope>NUCLEOTIDE SEQUENCE [LARGE SCALE GENOMIC DNA]</scope>
    <source>
        <strain evidence="2">Zhou-2022a</strain>
        <tissue evidence="2">Leaf</tissue>
    </source>
</reference>
<proteinExistence type="predicted"/>
<dbReference type="PANTHER" id="PTHR46468:SF1">
    <property type="entry name" value="SENTRIN-SPECIFIC PROTEASE 8"/>
    <property type="match status" value="1"/>
</dbReference>
<dbReference type="GO" id="GO:0000338">
    <property type="term" value="P:protein deneddylation"/>
    <property type="evidence" value="ECO:0007669"/>
    <property type="project" value="TreeGrafter"/>
</dbReference>
<dbReference type="PANTHER" id="PTHR46468">
    <property type="entry name" value="SENTRIN-SPECIFIC PROTEASE 8"/>
    <property type="match status" value="1"/>
</dbReference>
<dbReference type="EMBL" id="JAZDWU010000006">
    <property type="protein sequence ID" value="KAK9999391.1"/>
    <property type="molecule type" value="Genomic_DNA"/>
</dbReference>
<dbReference type="InterPro" id="IPR038765">
    <property type="entry name" value="Papain-like_cys_pep_sf"/>
</dbReference>
<name>A0AAW2CMD8_9ROSI</name>
<sequence length="146" mass="16250">MRLKYTIEPRKLPTKKLVLFTINDNDDLDGGNSRTHWSLLVYDRSKHAFLHHDGMEGVINFHATKLYDAVKSFIGTVAELTKLASSSSSSSKGRSRTKKKKDVGATAKAIAVAKLEAVADATPCFIECNTPQQINEYDWTLCHGYC</sequence>
<keyword evidence="3" id="KW-1185">Reference proteome</keyword>
<organism evidence="2 3">
    <name type="scientific">Lithocarpus litseifolius</name>
    <dbReference type="NCBI Taxonomy" id="425828"/>
    <lineage>
        <taxon>Eukaryota</taxon>
        <taxon>Viridiplantae</taxon>
        <taxon>Streptophyta</taxon>
        <taxon>Embryophyta</taxon>
        <taxon>Tracheophyta</taxon>
        <taxon>Spermatophyta</taxon>
        <taxon>Magnoliopsida</taxon>
        <taxon>eudicotyledons</taxon>
        <taxon>Gunneridae</taxon>
        <taxon>Pentapetalae</taxon>
        <taxon>rosids</taxon>
        <taxon>fabids</taxon>
        <taxon>Fagales</taxon>
        <taxon>Fagaceae</taxon>
        <taxon>Lithocarpus</taxon>
    </lineage>
</organism>
<dbReference type="Gene3D" id="3.40.395.10">
    <property type="entry name" value="Adenoviral Proteinase, Chain A"/>
    <property type="match status" value="1"/>
</dbReference>
<keyword evidence="1" id="KW-0378">Hydrolase</keyword>
<comment type="caution">
    <text evidence="2">The sequence shown here is derived from an EMBL/GenBank/DDBJ whole genome shotgun (WGS) entry which is preliminary data.</text>
</comment>